<dbReference type="Gene3D" id="2.160.20.10">
    <property type="entry name" value="Single-stranded right-handed beta-helix, Pectin lyase-like"/>
    <property type="match status" value="1"/>
</dbReference>
<evidence type="ECO:0000313" key="4">
    <source>
        <dbReference type="Proteomes" id="UP000762253"/>
    </source>
</evidence>
<keyword evidence="1" id="KW-0732">Signal</keyword>
<feature type="domain" description="Filamentous haemagglutinin FhaB/tRNA nuclease CdiA-like TPS" evidence="2">
    <location>
        <begin position="26"/>
        <end position="100"/>
    </location>
</feature>
<feature type="chain" id="PRO_5047111534" evidence="1">
    <location>
        <begin position="27"/>
        <end position="100"/>
    </location>
</feature>
<dbReference type="Proteomes" id="UP000762253">
    <property type="component" value="Unassembled WGS sequence"/>
</dbReference>
<proteinExistence type="predicted"/>
<gene>
    <name evidence="3" type="ORF">DP115_30900</name>
</gene>
<reference evidence="3 4" key="1">
    <citation type="submission" date="2018-06" db="EMBL/GenBank/DDBJ databases">
        <title>Comparative genomics of Brasilonema spp. strains.</title>
        <authorList>
            <person name="Alvarenga D.O."/>
            <person name="Fiore M.F."/>
            <person name="Varani A.M."/>
        </authorList>
    </citation>
    <scope>NUCLEOTIDE SEQUENCE [LARGE SCALE GENOMIC DNA]</scope>
    <source>
        <strain evidence="3 4">UFV-OR1</strain>
    </source>
</reference>
<dbReference type="SUPFAM" id="SSF51126">
    <property type="entry name" value="Pectin lyase-like"/>
    <property type="match status" value="1"/>
</dbReference>
<comment type="caution">
    <text evidence="3">The sequence shown here is derived from an EMBL/GenBank/DDBJ whole genome shotgun (WGS) entry which is preliminary data.</text>
</comment>
<evidence type="ECO:0000313" key="3">
    <source>
        <dbReference type="EMBL" id="NMF66919.1"/>
    </source>
</evidence>
<accession>A0ABX1ME44</accession>
<keyword evidence="4" id="KW-1185">Reference proteome</keyword>
<organism evidence="3 4">
    <name type="scientific">Brasilonema octagenarum UFV-OR1</name>
    <dbReference type="NCBI Taxonomy" id="417115"/>
    <lineage>
        <taxon>Bacteria</taxon>
        <taxon>Bacillati</taxon>
        <taxon>Cyanobacteriota</taxon>
        <taxon>Cyanophyceae</taxon>
        <taxon>Nostocales</taxon>
        <taxon>Scytonemataceae</taxon>
        <taxon>Brasilonema</taxon>
        <taxon>Octagenarum group</taxon>
    </lineage>
</organism>
<dbReference type="InterPro" id="IPR008638">
    <property type="entry name" value="FhaB/CdiA-like_TPS"/>
</dbReference>
<sequence length="100" mass="10751">MRHPLFFLTLALATVFSFSYGKVAKAQITPDNTLGAENSRVTQDVIKGTPSDKIDGGAIRQGNLFHSFQEFNVNAGRGAYFYNPAGIANILTRVTGGNVS</sequence>
<evidence type="ECO:0000259" key="2">
    <source>
        <dbReference type="Pfam" id="PF05860"/>
    </source>
</evidence>
<name>A0ABX1ME44_9CYAN</name>
<protein>
    <submittedName>
        <fullName evidence="3">Filamentous hemagglutinin</fullName>
    </submittedName>
</protein>
<feature type="non-terminal residue" evidence="3">
    <location>
        <position position="100"/>
    </location>
</feature>
<dbReference type="InterPro" id="IPR012334">
    <property type="entry name" value="Pectin_lyas_fold"/>
</dbReference>
<feature type="signal peptide" evidence="1">
    <location>
        <begin position="1"/>
        <end position="26"/>
    </location>
</feature>
<dbReference type="NCBIfam" id="TIGR01901">
    <property type="entry name" value="adhes_NPXG"/>
    <property type="match status" value="1"/>
</dbReference>
<dbReference type="Pfam" id="PF05860">
    <property type="entry name" value="TPS"/>
    <property type="match status" value="1"/>
</dbReference>
<dbReference type="InterPro" id="IPR011050">
    <property type="entry name" value="Pectin_lyase_fold/virulence"/>
</dbReference>
<evidence type="ECO:0000256" key="1">
    <source>
        <dbReference type="SAM" id="SignalP"/>
    </source>
</evidence>
<dbReference type="EMBL" id="QMEC01000197">
    <property type="protein sequence ID" value="NMF66919.1"/>
    <property type="molecule type" value="Genomic_DNA"/>
</dbReference>